<evidence type="ECO:0000313" key="3">
    <source>
        <dbReference type="Proteomes" id="UP001500353"/>
    </source>
</evidence>
<dbReference type="Gene3D" id="2.60.40.10">
    <property type="entry name" value="Immunoglobulins"/>
    <property type="match status" value="1"/>
</dbReference>
<evidence type="ECO:0000259" key="1">
    <source>
        <dbReference type="Pfam" id="PF19081"/>
    </source>
</evidence>
<dbReference type="Pfam" id="PF19081">
    <property type="entry name" value="Ig_7"/>
    <property type="match status" value="1"/>
</dbReference>
<name>A0ABP9MU26_9FLAO</name>
<protein>
    <submittedName>
        <fullName evidence="2">Choice-of-anchor L domain-containing protein</fullName>
    </submittedName>
</protein>
<dbReference type="NCBIfam" id="NF038133">
    <property type="entry name" value="choice_anch_L"/>
    <property type="match status" value="1"/>
</dbReference>
<dbReference type="InterPro" id="IPR026341">
    <property type="entry name" value="T9SS_type_B"/>
</dbReference>
<dbReference type="Proteomes" id="UP001500353">
    <property type="component" value="Unassembled WGS sequence"/>
</dbReference>
<dbReference type="InterPro" id="IPR013783">
    <property type="entry name" value="Ig-like_fold"/>
</dbReference>
<dbReference type="Pfam" id="PF13585">
    <property type="entry name" value="CHU_C"/>
    <property type="match status" value="1"/>
</dbReference>
<proteinExistence type="predicted"/>
<gene>
    <name evidence="2" type="ORF">GCM10023210_42560</name>
</gene>
<dbReference type="NCBIfam" id="TIGR04131">
    <property type="entry name" value="Bac_Flav_CTERM"/>
    <property type="match status" value="1"/>
</dbReference>
<comment type="caution">
    <text evidence="2">The sequence shown here is derived from an EMBL/GenBank/DDBJ whole genome shotgun (WGS) entry which is preliminary data.</text>
</comment>
<organism evidence="2 3">
    <name type="scientific">Chryseobacterium ginsengisoli</name>
    <dbReference type="NCBI Taxonomy" id="363853"/>
    <lineage>
        <taxon>Bacteria</taxon>
        <taxon>Pseudomonadati</taxon>
        <taxon>Bacteroidota</taxon>
        <taxon>Flavobacteriia</taxon>
        <taxon>Flavobacteriales</taxon>
        <taxon>Weeksellaceae</taxon>
        <taxon>Chryseobacterium group</taxon>
        <taxon>Chryseobacterium</taxon>
    </lineage>
</organism>
<dbReference type="EMBL" id="BAABHX010000010">
    <property type="protein sequence ID" value="GAA5101983.1"/>
    <property type="molecule type" value="Genomic_DNA"/>
</dbReference>
<accession>A0ABP9MU26</accession>
<feature type="domain" description="Ig-like" evidence="1">
    <location>
        <begin position="477"/>
        <end position="545"/>
    </location>
</feature>
<dbReference type="InterPro" id="IPR044023">
    <property type="entry name" value="Ig_7"/>
</dbReference>
<keyword evidence="3" id="KW-1185">Reference proteome</keyword>
<sequence>MMFAQQTNRKSGKVKLTAESMKSGAFIDVNAATNAQSSYTIQQLVQQVLINGQSSCATPNVTNVTVTPSANQTVNDPNRFWGYFNKGTTGFPFNDGIVLVTGVASQTGNSAYPSGDLSGNISQNGDADLAAATGTIQANQRDAVALEFDFVPNSNQVKFNYLFASEEYTLTYPCSYSDAFALLIRPVAGGPYVNYAILPAGAGPVSVTNIHPANQFSGAPFPSTCPAINAAFFGGYNTTTIETNLNGRTIPMTAIANVTPGVAYHFKMVLADYTDNSLDSAVFLEGGSFDIGIGFTAGPGGAVLPSTINMCDNTPQILTAQVVTSPGTTYQWFKDGVAIAGATSISYTATQPGVYGIQVTIPGNQCPGSAEITIVGGTTPPAQNATLKLCTTPSVLTFNLNTATPMITTSTSAIVHYYVNQSDAVAQNSNYLSATAVNSYPGTDGQVLYVVVSNGAFCSKMVTLTLQKEATPIAQLAATKVRICAGESTTLTASNGVTYQWTTLSGTGATQTVSPTQTTTYSVYAIGAQGCKSLQPASITVEVVPAITSNLSGGMICSGDTITLDAGAGPNYSYLWNTGNTTQTISVGTPGTYSVTITNGVCSKVFTTQVIQAIIPEITNVNYNENGTMVITANNPSNGALEYSIDNGLTWQNSNTFINVPRNIIVSIRVRVKKTSCVGFLEYFTFVMQNVITPNGDNVNDIIDFRGVNQYKDFKASIFDRYGKEVYKASTLQPYWDGYFQGKRLNTSSYWYQVSFEDPASKKPAVKTGWILLKNFE</sequence>
<dbReference type="InterPro" id="IPR049804">
    <property type="entry name" value="Choice_anch_L"/>
</dbReference>
<evidence type="ECO:0000313" key="2">
    <source>
        <dbReference type="EMBL" id="GAA5101983.1"/>
    </source>
</evidence>
<reference evidence="3" key="1">
    <citation type="journal article" date="2019" name="Int. J. Syst. Evol. Microbiol.">
        <title>The Global Catalogue of Microorganisms (GCM) 10K type strain sequencing project: providing services to taxonomists for standard genome sequencing and annotation.</title>
        <authorList>
            <consortium name="The Broad Institute Genomics Platform"/>
            <consortium name="The Broad Institute Genome Sequencing Center for Infectious Disease"/>
            <person name="Wu L."/>
            <person name="Ma J."/>
        </authorList>
    </citation>
    <scope>NUCLEOTIDE SEQUENCE [LARGE SCALE GENOMIC DNA]</scope>
    <source>
        <strain evidence="3">JCM 18019</strain>
    </source>
</reference>